<dbReference type="InterPro" id="IPR050214">
    <property type="entry name" value="Cys_Synth/Cystath_Beta-Synth"/>
</dbReference>
<comment type="cofactor">
    <cofactor evidence="1">
        <name>pyridoxal 5'-phosphate</name>
        <dbReference type="ChEBI" id="CHEBI:597326"/>
    </cofactor>
</comment>
<dbReference type="EMBL" id="FTOR01000017">
    <property type="protein sequence ID" value="SIT34508.1"/>
    <property type="molecule type" value="Genomic_DNA"/>
</dbReference>
<evidence type="ECO:0000313" key="6">
    <source>
        <dbReference type="EMBL" id="SIT34508.1"/>
    </source>
</evidence>
<dbReference type="InterPro" id="IPR001926">
    <property type="entry name" value="TrpB-like_PALP"/>
</dbReference>
<keyword evidence="4" id="KW-0663">Pyridoxal phosphate</keyword>
<keyword evidence="7" id="KW-1185">Reference proteome</keyword>
<evidence type="ECO:0000259" key="5">
    <source>
        <dbReference type="Pfam" id="PF00291"/>
    </source>
</evidence>
<sequence length="336" mass="37337">MLDALLHLEPLIGNTPVKSLRFDCRLSIKLEHVNYSGSIKDRAAYSILLNAIKRNEINKDTLIVESSSGNFAIALAMICKQIGLKFIPVIDPNINQENETVLRMLVEEVIKVDKPDHTNGYLLTRIEAVQELRRKHPNSFWTNQYENPDNYLGYYNTMGLEICNQFSQLDYVFIAVSSCGTITGISKRLKEHFPHIKVVAVDVEGSLLFSEKPRKRFVSGIGASKKSALVSIASIDDVVHVTHGEIIIGCRALLSEQGILSGASTGAVYQAIKKYALLHGIEPEAQVLFFSTDKGNSYLSNVYNEAWVQNVLYHTTEQVPVVLSETPLVLNGTSLS</sequence>
<organism evidence="6 7">
    <name type="scientific">Filimonas lacunae</name>
    <dbReference type="NCBI Taxonomy" id="477680"/>
    <lineage>
        <taxon>Bacteria</taxon>
        <taxon>Pseudomonadati</taxon>
        <taxon>Bacteroidota</taxon>
        <taxon>Chitinophagia</taxon>
        <taxon>Chitinophagales</taxon>
        <taxon>Chitinophagaceae</taxon>
        <taxon>Filimonas</taxon>
    </lineage>
</organism>
<accession>A0A173MEC6</accession>
<dbReference type="GO" id="GO:0030170">
    <property type="term" value="F:pyridoxal phosphate binding"/>
    <property type="evidence" value="ECO:0007669"/>
    <property type="project" value="InterPro"/>
</dbReference>
<reference evidence="7" key="1">
    <citation type="submission" date="2017-01" db="EMBL/GenBank/DDBJ databases">
        <authorList>
            <person name="Varghese N."/>
            <person name="Submissions S."/>
        </authorList>
    </citation>
    <scope>NUCLEOTIDE SEQUENCE [LARGE SCALE GENOMIC DNA]</scope>
    <source>
        <strain evidence="7">DSM 21054</strain>
    </source>
</reference>
<name>A0A173MEC6_9BACT</name>
<dbReference type="STRING" id="477680.SAMN05421788_1174"/>
<dbReference type="GO" id="GO:1901605">
    <property type="term" value="P:alpha-amino acid metabolic process"/>
    <property type="evidence" value="ECO:0007669"/>
    <property type="project" value="UniProtKB-ARBA"/>
</dbReference>
<evidence type="ECO:0000256" key="1">
    <source>
        <dbReference type="ARBA" id="ARBA00001933"/>
    </source>
</evidence>
<proteinExistence type="predicted"/>
<dbReference type="Proteomes" id="UP000186917">
    <property type="component" value="Unassembled WGS sequence"/>
</dbReference>
<gene>
    <name evidence="6" type="ORF">SAMN05421788_1174</name>
</gene>
<dbReference type="PANTHER" id="PTHR10314">
    <property type="entry name" value="CYSTATHIONINE BETA-SYNTHASE"/>
    <property type="match status" value="1"/>
</dbReference>
<dbReference type="AlphaFoldDB" id="A0A173MEC6"/>
<dbReference type="GO" id="GO:0016740">
    <property type="term" value="F:transferase activity"/>
    <property type="evidence" value="ECO:0007669"/>
    <property type="project" value="UniProtKB-KW"/>
</dbReference>
<comment type="subunit">
    <text evidence="2">Homodimer.</text>
</comment>
<dbReference type="InterPro" id="IPR036052">
    <property type="entry name" value="TrpB-like_PALP_sf"/>
</dbReference>
<dbReference type="InterPro" id="IPR000634">
    <property type="entry name" value="Ser/Thr_deHydtase_PyrdxlP-BS"/>
</dbReference>
<dbReference type="SUPFAM" id="SSF53686">
    <property type="entry name" value="Tryptophan synthase beta subunit-like PLP-dependent enzymes"/>
    <property type="match status" value="1"/>
</dbReference>
<dbReference type="OrthoDB" id="9808024at2"/>
<dbReference type="CDD" id="cd01561">
    <property type="entry name" value="CBS_like"/>
    <property type="match status" value="1"/>
</dbReference>
<evidence type="ECO:0000313" key="7">
    <source>
        <dbReference type="Proteomes" id="UP000186917"/>
    </source>
</evidence>
<evidence type="ECO:0000256" key="3">
    <source>
        <dbReference type="ARBA" id="ARBA00022679"/>
    </source>
</evidence>
<dbReference type="KEGG" id="fln:FLA_1937"/>
<feature type="domain" description="Tryptophan synthase beta chain-like PALP" evidence="5">
    <location>
        <begin position="9"/>
        <end position="293"/>
    </location>
</feature>
<dbReference type="InterPro" id="IPR023927">
    <property type="entry name" value="SbnA"/>
</dbReference>
<dbReference type="PROSITE" id="PS00165">
    <property type="entry name" value="DEHYDRATASE_SER_THR"/>
    <property type="match status" value="1"/>
</dbReference>
<keyword evidence="3" id="KW-0808">Transferase</keyword>
<evidence type="ECO:0000256" key="4">
    <source>
        <dbReference type="ARBA" id="ARBA00022898"/>
    </source>
</evidence>
<dbReference type="NCBIfam" id="TIGR03945">
    <property type="entry name" value="PLP_SbnA_fam"/>
    <property type="match status" value="1"/>
</dbReference>
<dbReference type="RefSeq" id="WP_076382763.1">
    <property type="nucleotide sequence ID" value="NZ_AP017422.1"/>
</dbReference>
<evidence type="ECO:0000256" key="2">
    <source>
        <dbReference type="ARBA" id="ARBA00011738"/>
    </source>
</evidence>
<protein>
    <submittedName>
        <fullName evidence="6">Cysteine synthase A</fullName>
    </submittedName>
</protein>
<dbReference type="Pfam" id="PF00291">
    <property type="entry name" value="PALP"/>
    <property type="match status" value="1"/>
</dbReference>
<dbReference type="Gene3D" id="3.40.50.1100">
    <property type="match status" value="2"/>
</dbReference>